<keyword evidence="2" id="KW-0378">Hydrolase</keyword>
<dbReference type="PANTHER" id="PTHR22925">
    <property type="entry name" value="GLYCOSYL HYDROLASE 43 FAMILY MEMBER"/>
    <property type="match status" value="1"/>
</dbReference>
<dbReference type="InterPro" id="IPR006710">
    <property type="entry name" value="Glyco_hydro_43"/>
</dbReference>
<dbReference type="Pfam" id="PF04616">
    <property type="entry name" value="Glyco_hydro_43"/>
    <property type="match status" value="1"/>
</dbReference>
<dbReference type="Gene3D" id="2.115.10.20">
    <property type="entry name" value="Glycosyl hydrolase domain, family 43"/>
    <property type="match status" value="1"/>
</dbReference>
<dbReference type="PANTHER" id="PTHR22925:SF3">
    <property type="entry name" value="GLYCOSYL HYDROLASE FAMILY PROTEIN 43"/>
    <property type="match status" value="1"/>
</dbReference>
<keyword evidence="5" id="KW-1185">Reference proteome</keyword>
<accession>A0A9D4ZPI3</accession>
<gene>
    <name evidence="4" type="ORF">GOP47_0005859</name>
</gene>
<dbReference type="InterPro" id="IPR023296">
    <property type="entry name" value="Glyco_hydro_beta-prop_sf"/>
</dbReference>
<sequence>MTFLKDDDGEAYLVYSSVDNSKLHVGLLTDDYLNLKRKMRSIRAVMQREVPAVFKRRGMYYMIMSGCTGWALNAALAHSAESMLGPWVTLGNPWMGGNEDFRQTTNHLFLAGHFRPASAWSARLISIHGNGDFP</sequence>
<dbReference type="GO" id="GO:0004553">
    <property type="term" value="F:hydrolase activity, hydrolyzing O-glycosyl compounds"/>
    <property type="evidence" value="ECO:0007669"/>
    <property type="project" value="InterPro"/>
</dbReference>
<name>A0A9D4ZPI3_ADICA</name>
<organism evidence="4 5">
    <name type="scientific">Adiantum capillus-veneris</name>
    <name type="common">Maidenhair fern</name>
    <dbReference type="NCBI Taxonomy" id="13818"/>
    <lineage>
        <taxon>Eukaryota</taxon>
        <taxon>Viridiplantae</taxon>
        <taxon>Streptophyta</taxon>
        <taxon>Embryophyta</taxon>
        <taxon>Tracheophyta</taxon>
        <taxon>Polypodiopsida</taxon>
        <taxon>Polypodiidae</taxon>
        <taxon>Polypodiales</taxon>
        <taxon>Pteridineae</taxon>
        <taxon>Pteridaceae</taxon>
        <taxon>Vittarioideae</taxon>
        <taxon>Adiantum</taxon>
    </lineage>
</organism>
<comment type="caution">
    <text evidence="4">The sequence shown here is derived from an EMBL/GenBank/DDBJ whole genome shotgun (WGS) entry which is preliminary data.</text>
</comment>
<protein>
    <submittedName>
        <fullName evidence="4">Uncharacterized protein</fullName>
    </submittedName>
</protein>
<evidence type="ECO:0000256" key="3">
    <source>
        <dbReference type="ARBA" id="ARBA00023295"/>
    </source>
</evidence>
<dbReference type="AlphaFoldDB" id="A0A9D4ZPI3"/>
<dbReference type="EMBL" id="JABFUD020000005">
    <property type="protein sequence ID" value="KAI5080380.1"/>
    <property type="molecule type" value="Genomic_DNA"/>
</dbReference>
<dbReference type="OrthoDB" id="9970295at2759"/>
<evidence type="ECO:0000256" key="1">
    <source>
        <dbReference type="ARBA" id="ARBA00009865"/>
    </source>
</evidence>
<evidence type="ECO:0000256" key="2">
    <source>
        <dbReference type="ARBA" id="ARBA00022801"/>
    </source>
</evidence>
<keyword evidence="3" id="KW-0326">Glycosidase</keyword>
<evidence type="ECO:0000313" key="5">
    <source>
        <dbReference type="Proteomes" id="UP000886520"/>
    </source>
</evidence>
<proteinExistence type="inferred from homology"/>
<reference evidence="4 5" key="1">
    <citation type="submission" date="2021-01" db="EMBL/GenBank/DDBJ databases">
        <title>Adiantum capillus-veneris genome.</title>
        <authorList>
            <person name="Fang Y."/>
            <person name="Liao Q."/>
        </authorList>
    </citation>
    <scope>NUCLEOTIDE SEQUENCE [LARGE SCALE GENOMIC DNA]</scope>
    <source>
        <strain evidence="4">H3</strain>
        <tissue evidence="4">Leaf</tissue>
    </source>
</reference>
<comment type="similarity">
    <text evidence="1">Belongs to the glycosyl hydrolase 43 family.</text>
</comment>
<dbReference type="GO" id="GO:0005975">
    <property type="term" value="P:carbohydrate metabolic process"/>
    <property type="evidence" value="ECO:0007669"/>
    <property type="project" value="InterPro"/>
</dbReference>
<dbReference type="SUPFAM" id="SSF75005">
    <property type="entry name" value="Arabinanase/levansucrase/invertase"/>
    <property type="match status" value="1"/>
</dbReference>
<dbReference type="Proteomes" id="UP000886520">
    <property type="component" value="Chromosome 5"/>
</dbReference>
<evidence type="ECO:0000313" key="4">
    <source>
        <dbReference type="EMBL" id="KAI5080380.1"/>
    </source>
</evidence>